<comment type="caution">
    <text evidence="2">The sequence shown here is derived from an EMBL/GenBank/DDBJ whole genome shotgun (WGS) entry which is preliminary data.</text>
</comment>
<dbReference type="EMBL" id="WNXQ01000004">
    <property type="protein sequence ID" value="MWB78214.1"/>
    <property type="molecule type" value="Genomic_DNA"/>
</dbReference>
<dbReference type="CDD" id="cd06558">
    <property type="entry name" value="crotonase-like"/>
    <property type="match status" value="1"/>
</dbReference>
<accession>A0A844W655</accession>
<dbReference type="InterPro" id="IPR029045">
    <property type="entry name" value="ClpP/crotonase-like_dom_sf"/>
</dbReference>
<organism evidence="2 3">
    <name type="scientific">Pseudooceanicola pacificus</name>
    <dbReference type="NCBI Taxonomy" id="2676438"/>
    <lineage>
        <taxon>Bacteria</taxon>
        <taxon>Pseudomonadati</taxon>
        <taxon>Pseudomonadota</taxon>
        <taxon>Alphaproteobacteria</taxon>
        <taxon>Rhodobacterales</taxon>
        <taxon>Paracoccaceae</taxon>
        <taxon>Pseudooceanicola</taxon>
    </lineage>
</organism>
<evidence type="ECO:0000313" key="2">
    <source>
        <dbReference type="EMBL" id="MWB78214.1"/>
    </source>
</evidence>
<evidence type="ECO:0000256" key="1">
    <source>
        <dbReference type="ARBA" id="ARBA00005254"/>
    </source>
</evidence>
<name>A0A844W655_9RHOB</name>
<dbReference type="PANTHER" id="PTHR43459">
    <property type="entry name" value="ENOYL-COA HYDRATASE"/>
    <property type="match status" value="1"/>
</dbReference>
<keyword evidence="3" id="KW-1185">Reference proteome</keyword>
<dbReference type="SUPFAM" id="SSF52096">
    <property type="entry name" value="ClpP/crotonase"/>
    <property type="match status" value="1"/>
</dbReference>
<dbReference type="GO" id="GO:0016853">
    <property type="term" value="F:isomerase activity"/>
    <property type="evidence" value="ECO:0007669"/>
    <property type="project" value="UniProtKB-KW"/>
</dbReference>
<dbReference type="EC" id="4.2.1.17" evidence="2"/>
<evidence type="ECO:0000313" key="3">
    <source>
        <dbReference type="Proteomes" id="UP000443843"/>
    </source>
</evidence>
<protein>
    <submittedName>
        <fullName evidence="2">2-(1,2-epoxy-1,2-dihydrophenyl)acetyl-CoA isomerase</fullName>
        <ecNumber evidence="2">4.2.1.17</ecNumber>
    </submittedName>
</protein>
<dbReference type="GO" id="GO:0004300">
    <property type="term" value="F:enoyl-CoA hydratase activity"/>
    <property type="evidence" value="ECO:0007669"/>
    <property type="project" value="UniProtKB-EC"/>
</dbReference>
<dbReference type="InterPro" id="IPR014748">
    <property type="entry name" value="Enoyl-CoA_hydra_C"/>
</dbReference>
<gene>
    <name evidence="2" type="ORF">GLS40_09275</name>
</gene>
<dbReference type="AlphaFoldDB" id="A0A844W655"/>
<sequence length="268" mass="28568">MKPEVVTAEMDGAVGILRINRPDVLNALNPATVTAIGAGVLDLTGRQGARCIVLTGTGRAFSSGADLSGGDDGNAATPNRAEAVLQKYYHPMLRTLRDCPVPLVTAVNGPAVGAGMSIALMGDIITASRQAYFLQAFARIGLVPDSGSSWLLPRLVGMARARELSMLAEKLPAETALDWGMVNRVFDADQLMPETMKIAQTLADGPVGGLSRIRKLYWDADRNSFEDQLNLEDELQLAASLGPEFAEGVRAFTEKRAPDFRKAAAQAK</sequence>
<dbReference type="PANTHER" id="PTHR43459:SF1">
    <property type="entry name" value="EG:BACN32G11.4 PROTEIN"/>
    <property type="match status" value="1"/>
</dbReference>
<dbReference type="RefSeq" id="WP_160382479.1">
    <property type="nucleotide sequence ID" value="NZ_WNXQ01000004.1"/>
</dbReference>
<dbReference type="Proteomes" id="UP000443843">
    <property type="component" value="Unassembled WGS sequence"/>
</dbReference>
<reference evidence="2 3" key="1">
    <citation type="submission" date="2019-11" db="EMBL/GenBank/DDBJ databases">
        <title>Pseudooceanicola pacifica sp. nov., isolated from deep-sea sediment of the Pacific Ocean.</title>
        <authorList>
            <person name="Lyu L."/>
        </authorList>
    </citation>
    <scope>NUCLEOTIDE SEQUENCE [LARGE SCALE GENOMIC DNA]</scope>
    <source>
        <strain evidence="2 3">216_PA32_1</strain>
    </source>
</reference>
<dbReference type="Pfam" id="PF00378">
    <property type="entry name" value="ECH_1"/>
    <property type="match status" value="1"/>
</dbReference>
<dbReference type="Gene3D" id="1.10.12.10">
    <property type="entry name" value="Lyase 2-enoyl-coa Hydratase, Chain A, domain 2"/>
    <property type="match status" value="1"/>
</dbReference>
<dbReference type="InterPro" id="IPR001753">
    <property type="entry name" value="Enoyl-CoA_hydra/iso"/>
</dbReference>
<keyword evidence="2" id="KW-0456">Lyase</keyword>
<comment type="similarity">
    <text evidence="1">Belongs to the enoyl-CoA hydratase/isomerase family.</text>
</comment>
<dbReference type="Gene3D" id="3.90.226.10">
    <property type="entry name" value="2-enoyl-CoA Hydratase, Chain A, domain 1"/>
    <property type="match status" value="1"/>
</dbReference>
<proteinExistence type="inferred from homology"/>
<keyword evidence="2" id="KW-0413">Isomerase</keyword>